<dbReference type="OrthoDB" id="4417174at2"/>
<dbReference type="Gene3D" id="2.60.130.10">
    <property type="entry name" value="Aromatic compound dioxygenase"/>
    <property type="match status" value="1"/>
</dbReference>
<proteinExistence type="inferred from homology"/>
<dbReference type="SUPFAM" id="SSF49482">
    <property type="entry name" value="Aromatic compound dioxygenase"/>
    <property type="match status" value="1"/>
</dbReference>
<dbReference type="GO" id="GO:0008199">
    <property type="term" value="F:ferric iron binding"/>
    <property type="evidence" value="ECO:0007669"/>
    <property type="project" value="InterPro"/>
</dbReference>
<reference evidence="5 6" key="1">
    <citation type="submission" date="2016-04" db="EMBL/GenBank/DDBJ databases">
        <title>First whole genome shotgun sequence of the bacterium Enteractinococcus sp. strain UASWS1574.</title>
        <authorList>
            <person name="Crovadore J."/>
            <person name="Chablais R."/>
            <person name="Lefort F."/>
        </authorList>
    </citation>
    <scope>NUCLEOTIDE SEQUENCE [LARGE SCALE GENOMIC DNA]</scope>
    <source>
        <strain evidence="5 6">UASWS1574</strain>
    </source>
</reference>
<evidence type="ECO:0000313" key="5">
    <source>
        <dbReference type="EMBL" id="OAV63014.1"/>
    </source>
</evidence>
<gene>
    <name evidence="5" type="ORF">A6F49_03540</name>
</gene>
<dbReference type="Proteomes" id="UP000078292">
    <property type="component" value="Unassembled WGS sequence"/>
</dbReference>
<feature type="domain" description="Intradiol ring-cleavage dioxygenases" evidence="4">
    <location>
        <begin position="45"/>
        <end position="159"/>
    </location>
</feature>
<keyword evidence="2 5" id="KW-0223">Dioxygenase</keyword>
<evidence type="ECO:0000313" key="6">
    <source>
        <dbReference type="Proteomes" id="UP000078292"/>
    </source>
</evidence>
<dbReference type="PANTHER" id="PTHR33711">
    <property type="entry name" value="DIOXYGENASE, PUTATIVE (AFU_ORTHOLOGUE AFUA_2G02910)-RELATED"/>
    <property type="match status" value="1"/>
</dbReference>
<dbReference type="InterPro" id="IPR012786">
    <property type="entry name" value="Protocat_dOase_a"/>
</dbReference>
<dbReference type="InterPro" id="IPR050770">
    <property type="entry name" value="Intradiol_RC_Dioxygenase"/>
</dbReference>
<comment type="similarity">
    <text evidence="1">Belongs to the intradiol ring-cleavage dioxygenase family.</text>
</comment>
<dbReference type="PANTHER" id="PTHR33711:SF9">
    <property type="entry name" value="PROTOCATECHUATE 3,4-DIOXYGENASE ALPHA CHAIN"/>
    <property type="match status" value="1"/>
</dbReference>
<dbReference type="GO" id="GO:0018578">
    <property type="term" value="F:protocatechuate 3,4-dioxygenase activity"/>
    <property type="evidence" value="ECO:0007669"/>
    <property type="project" value="InterPro"/>
</dbReference>
<evidence type="ECO:0000256" key="1">
    <source>
        <dbReference type="ARBA" id="ARBA00007825"/>
    </source>
</evidence>
<dbReference type="RefSeq" id="WP_043056704.1">
    <property type="nucleotide sequence ID" value="NZ_LXEY01000005.1"/>
</dbReference>
<name>A0A1B7M349_9MICC</name>
<dbReference type="Pfam" id="PF00775">
    <property type="entry name" value="Dioxygenase_C"/>
    <property type="match status" value="1"/>
</dbReference>
<evidence type="ECO:0000256" key="3">
    <source>
        <dbReference type="ARBA" id="ARBA00023002"/>
    </source>
</evidence>
<comment type="caution">
    <text evidence="5">The sequence shown here is derived from an EMBL/GenBank/DDBJ whole genome shotgun (WGS) entry which is preliminary data.</text>
</comment>
<sequence>MTTNDLTPTPGQTIGPFFGYFNAAENVHLPFENGQHLVPVSDDRAIQLTGTVYDGAGEPIPDAMLEIWQADEHGNIPNQDGSLIRDPFAFTGWGRATTDNVGTYRFTTVEPGRTEDGKPPFIHIVVFARGILNKLHTRAYIPDADGLENDPTIVALGDRAETVIAKRDGKRLILDIHIQGDNETVFFQFPGMTYPKP</sequence>
<dbReference type="STRING" id="1837282.A6F49_03540"/>
<dbReference type="NCBIfam" id="TIGR02423">
    <property type="entry name" value="protocat_alph"/>
    <property type="match status" value="1"/>
</dbReference>
<dbReference type="InterPro" id="IPR015889">
    <property type="entry name" value="Intradiol_dOase_core"/>
</dbReference>
<protein>
    <submittedName>
        <fullName evidence="5">Protocatechuate 3,4-dioxygenase subunit alpha</fullName>
    </submittedName>
</protein>
<dbReference type="EMBL" id="LXEY01000005">
    <property type="protein sequence ID" value="OAV63014.1"/>
    <property type="molecule type" value="Genomic_DNA"/>
</dbReference>
<evidence type="ECO:0000259" key="4">
    <source>
        <dbReference type="Pfam" id="PF00775"/>
    </source>
</evidence>
<dbReference type="AlphaFoldDB" id="A0A1B7M349"/>
<dbReference type="InterPro" id="IPR000627">
    <property type="entry name" value="Intradiol_dOase_C"/>
</dbReference>
<accession>A0A1B7M349</accession>
<evidence type="ECO:0000256" key="2">
    <source>
        <dbReference type="ARBA" id="ARBA00022964"/>
    </source>
</evidence>
<organism evidence="5 6">
    <name type="scientific">Enteractinococcus helveticum</name>
    <dbReference type="NCBI Taxonomy" id="1837282"/>
    <lineage>
        <taxon>Bacteria</taxon>
        <taxon>Bacillati</taxon>
        <taxon>Actinomycetota</taxon>
        <taxon>Actinomycetes</taxon>
        <taxon>Micrococcales</taxon>
        <taxon>Micrococcaceae</taxon>
    </lineage>
</organism>
<keyword evidence="3" id="KW-0560">Oxidoreductase</keyword>
<keyword evidence="6" id="KW-1185">Reference proteome</keyword>